<accession>A0A1V0SAP7</accession>
<organism evidence="1">
    <name type="scientific">Catovirus CTV1</name>
    <dbReference type="NCBI Taxonomy" id="1977631"/>
    <lineage>
        <taxon>Viruses</taxon>
        <taxon>Varidnaviria</taxon>
        <taxon>Bamfordvirae</taxon>
        <taxon>Nucleocytoviricota</taxon>
        <taxon>Megaviricetes</taxon>
        <taxon>Imitervirales</taxon>
        <taxon>Mimiviridae</taxon>
        <taxon>Klosneuvirinae</taxon>
        <taxon>Catovirus</taxon>
    </lineage>
</organism>
<name>A0A1V0SAP7_9VIRU</name>
<reference evidence="1" key="1">
    <citation type="journal article" date="2017" name="Science">
        <title>Giant viruses with an expanded complement of translation system components.</title>
        <authorList>
            <person name="Schulz F."/>
            <person name="Yutin N."/>
            <person name="Ivanova N.N."/>
            <person name="Ortega D.R."/>
            <person name="Lee T.K."/>
            <person name="Vierheilig J."/>
            <person name="Daims H."/>
            <person name="Horn M."/>
            <person name="Wagner M."/>
            <person name="Jensen G.J."/>
            <person name="Kyrpides N.C."/>
            <person name="Koonin E.V."/>
            <person name="Woyke T."/>
        </authorList>
    </citation>
    <scope>NUCLEOTIDE SEQUENCE</scope>
    <source>
        <strain evidence="1">CTV1</strain>
    </source>
</reference>
<gene>
    <name evidence="1" type="ORF">Catovirus_1_837</name>
</gene>
<protein>
    <submittedName>
        <fullName evidence="1">Uncharacterized protein</fullName>
    </submittedName>
</protein>
<dbReference type="EMBL" id="KY684083">
    <property type="protein sequence ID" value="ARF08787.1"/>
    <property type="molecule type" value="Genomic_DNA"/>
</dbReference>
<evidence type="ECO:0000313" key="1">
    <source>
        <dbReference type="EMBL" id="ARF08787.1"/>
    </source>
</evidence>
<proteinExistence type="predicted"/>
<sequence length="139" mass="16748">MEIDIFDNNNMIQKFCEKFGISEEKNYVDIFTEYFKKNYQMTQQFSENGKIVRIEIEKLNIGDNVIIKYLPYSQKYINYYDTKDVKGKVFFLDDINGLLYYDIKKNNEITRVINSIEKEYCSYYGDTSGYCMDIYKIYV</sequence>